<name>A0A928Q454_9FIRM</name>
<reference evidence="2" key="1">
    <citation type="submission" date="2019-04" db="EMBL/GenBank/DDBJ databases">
        <title>Evolution of Biomass-Degrading Anaerobic Consortia Revealed by Metagenomics.</title>
        <authorList>
            <person name="Peng X."/>
        </authorList>
    </citation>
    <scope>NUCLEOTIDE SEQUENCE</scope>
    <source>
        <strain evidence="2">SIG551</strain>
    </source>
</reference>
<protein>
    <submittedName>
        <fullName evidence="2">Uncharacterized protein</fullName>
    </submittedName>
</protein>
<sequence>MAAAASTKSSPELHILITSEYHMQKKENRPANGRLARKENEKGFMVMSPVAQALVVGLLPGGTVFRPLRRTVMQCFVSLILLYPADVYRVLQFS</sequence>
<dbReference type="AlphaFoldDB" id="A0A928Q454"/>
<proteinExistence type="predicted"/>
<evidence type="ECO:0000313" key="2">
    <source>
        <dbReference type="EMBL" id="MBE6832412.1"/>
    </source>
</evidence>
<dbReference type="EMBL" id="SVNY01000001">
    <property type="protein sequence ID" value="MBE6832412.1"/>
    <property type="molecule type" value="Genomic_DNA"/>
</dbReference>
<evidence type="ECO:0000313" key="3">
    <source>
        <dbReference type="Proteomes" id="UP000754750"/>
    </source>
</evidence>
<feature type="transmembrane region" description="Helical" evidence="1">
    <location>
        <begin position="44"/>
        <end position="65"/>
    </location>
</feature>
<organism evidence="2 3">
    <name type="scientific">Faecalispora sporosphaeroides</name>
    <dbReference type="NCBI Taxonomy" id="1549"/>
    <lineage>
        <taxon>Bacteria</taxon>
        <taxon>Bacillati</taxon>
        <taxon>Bacillota</taxon>
        <taxon>Clostridia</taxon>
        <taxon>Eubacteriales</taxon>
        <taxon>Oscillospiraceae</taxon>
        <taxon>Faecalispora</taxon>
    </lineage>
</organism>
<keyword evidence="1" id="KW-0812">Transmembrane</keyword>
<gene>
    <name evidence="2" type="ORF">E7512_02310</name>
</gene>
<comment type="caution">
    <text evidence="2">The sequence shown here is derived from an EMBL/GenBank/DDBJ whole genome shotgun (WGS) entry which is preliminary data.</text>
</comment>
<keyword evidence="1" id="KW-0472">Membrane</keyword>
<accession>A0A928Q454</accession>
<dbReference type="Proteomes" id="UP000754750">
    <property type="component" value="Unassembled WGS sequence"/>
</dbReference>
<evidence type="ECO:0000256" key="1">
    <source>
        <dbReference type="SAM" id="Phobius"/>
    </source>
</evidence>
<keyword evidence="1" id="KW-1133">Transmembrane helix</keyword>